<accession>A0ABM5ZYI4</accession>
<reference evidence="2 3" key="1">
    <citation type="submission" date="2016-03" db="EMBL/GenBank/DDBJ databases">
        <title>Genome sequencing of Psychrobacter alimentarius PAMC 27889.</title>
        <authorList>
            <person name="Lee J."/>
            <person name="Kim O.-S."/>
        </authorList>
    </citation>
    <scope>NUCLEOTIDE SEQUENCE [LARGE SCALE GENOMIC DNA]</scope>
    <source>
        <strain evidence="2 3">PAMC 27889</strain>
    </source>
</reference>
<evidence type="ECO:0000313" key="3">
    <source>
        <dbReference type="Proteomes" id="UP000076104"/>
    </source>
</evidence>
<sequence length="242" mass="27367">MINFERTLLLGHRGARGESLENTVTGFQYAQRLMTRGLTGIEFDVQLSADGCLVVFHDDDLARMCGQQSRIDQLNIKEIQRQRQFGHQIVTLTSIAPALYGFTYIELEIKTHARTDYAKLIAALAQDLVHSPLASLPIVLTSFDVELHARLQRSKLLKHIPRGLLIRTHESLMVATNTAMTLGCTRLGVYHPLLSQSFIKHSHRYGLLVSAWTVNDTDSIQQLIKWQTDVIITDFPSYLLLN</sequence>
<keyword evidence="3" id="KW-1185">Reference proteome</keyword>
<evidence type="ECO:0000313" key="2">
    <source>
        <dbReference type="EMBL" id="AMT97154.1"/>
    </source>
</evidence>
<dbReference type="CDD" id="cd08556">
    <property type="entry name" value="GDPD"/>
    <property type="match status" value="1"/>
</dbReference>
<organism evidence="2 3">
    <name type="scientific">Psychrobacter alimentarius</name>
    <dbReference type="NCBI Taxonomy" id="261164"/>
    <lineage>
        <taxon>Bacteria</taxon>
        <taxon>Pseudomonadati</taxon>
        <taxon>Pseudomonadota</taxon>
        <taxon>Gammaproteobacteria</taxon>
        <taxon>Moraxellales</taxon>
        <taxon>Moraxellaceae</taxon>
        <taxon>Psychrobacter</taxon>
    </lineage>
</organism>
<evidence type="ECO:0000259" key="1">
    <source>
        <dbReference type="PROSITE" id="PS51704"/>
    </source>
</evidence>
<dbReference type="InterPro" id="IPR030395">
    <property type="entry name" value="GP_PDE_dom"/>
</dbReference>
<feature type="domain" description="GP-PDE" evidence="1">
    <location>
        <begin position="7"/>
        <end position="242"/>
    </location>
</feature>
<dbReference type="GeneID" id="33060104"/>
<dbReference type="PROSITE" id="PS51704">
    <property type="entry name" value="GP_PDE"/>
    <property type="match status" value="1"/>
</dbReference>
<dbReference type="EMBL" id="CP014945">
    <property type="protein sequence ID" value="AMT97154.1"/>
    <property type="molecule type" value="Genomic_DNA"/>
</dbReference>
<dbReference type="Gene3D" id="3.20.20.190">
    <property type="entry name" value="Phosphatidylinositol (PI) phosphodiesterase"/>
    <property type="match status" value="1"/>
</dbReference>
<dbReference type="SUPFAM" id="SSF51695">
    <property type="entry name" value="PLC-like phosphodiesterases"/>
    <property type="match status" value="1"/>
</dbReference>
<proteinExistence type="predicted"/>
<dbReference type="InterPro" id="IPR017946">
    <property type="entry name" value="PLC-like_Pdiesterase_TIM-brl"/>
</dbReference>
<dbReference type="RefSeq" id="WP_062844753.1">
    <property type="nucleotide sequence ID" value="NZ_CP014945.1"/>
</dbReference>
<dbReference type="PANTHER" id="PTHR46211:SF14">
    <property type="entry name" value="GLYCEROPHOSPHODIESTER PHOSPHODIESTERASE"/>
    <property type="match status" value="1"/>
</dbReference>
<name>A0ABM5ZYI4_9GAMM</name>
<dbReference type="Proteomes" id="UP000076104">
    <property type="component" value="Chromosome"/>
</dbReference>
<gene>
    <name evidence="2" type="ORF">A3K91_1552</name>
</gene>
<dbReference type="Pfam" id="PF03009">
    <property type="entry name" value="GDPD"/>
    <property type="match status" value="1"/>
</dbReference>
<protein>
    <submittedName>
        <fullName evidence="2">Glycerophosphoryl diester phosphodiesterase</fullName>
    </submittedName>
</protein>
<dbReference type="PANTHER" id="PTHR46211">
    <property type="entry name" value="GLYCEROPHOSPHORYL DIESTER PHOSPHODIESTERASE"/>
    <property type="match status" value="1"/>
</dbReference>